<dbReference type="AlphaFoldDB" id="A0A2P5D882"/>
<sequence length="78" mass="8821">MRSVKLFCGFYGQEVGSLLTKVEKEEVGWHSGSSVIPLNNIDLSHGYCPFEVRSDSSHKRAKCYLIIDNDEIAAKEMR</sequence>
<gene>
    <name evidence="1" type="ORF">TorRG33x02_259430</name>
</gene>
<accession>A0A2P5D882</accession>
<comment type="caution">
    <text evidence="1">The sequence shown here is derived from an EMBL/GenBank/DDBJ whole genome shotgun (WGS) entry which is preliminary data.</text>
</comment>
<reference evidence="2" key="1">
    <citation type="submission" date="2016-06" db="EMBL/GenBank/DDBJ databases">
        <title>Parallel loss of symbiosis genes in relatives of nitrogen-fixing non-legume Parasponia.</title>
        <authorList>
            <person name="Van Velzen R."/>
            <person name="Holmer R."/>
            <person name="Bu F."/>
            <person name="Rutten L."/>
            <person name="Van Zeijl A."/>
            <person name="Liu W."/>
            <person name="Santuari L."/>
            <person name="Cao Q."/>
            <person name="Sharma T."/>
            <person name="Shen D."/>
            <person name="Roswanjaya Y."/>
            <person name="Wardhani T."/>
            <person name="Kalhor M.S."/>
            <person name="Jansen J."/>
            <person name="Van den Hoogen J."/>
            <person name="Gungor B."/>
            <person name="Hartog M."/>
            <person name="Hontelez J."/>
            <person name="Verver J."/>
            <person name="Yang W.-C."/>
            <person name="Schijlen E."/>
            <person name="Repin R."/>
            <person name="Schilthuizen M."/>
            <person name="Schranz E."/>
            <person name="Heidstra R."/>
            <person name="Miyata K."/>
            <person name="Fedorova E."/>
            <person name="Kohlen W."/>
            <person name="Bisseling T."/>
            <person name="Smit S."/>
            <person name="Geurts R."/>
        </authorList>
    </citation>
    <scope>NUCLEOTIDE SEQUENCE [LARGE SCALE GENOMIC DNA]</scope>
    <source>
        <strain evidence="2">cv. RG33-2</strain>
    </source>
</reference>
<dbReference type="Proteomes" id="UP000237000">
    <property type="component" value="Unassembled WGS sequence"/>
</dbReference>
<keyword evidence="2" id="KW-1185">Reference proteome</keyword>
<name>A0A2P5D882_TREOI</name>
<dbReference type="InParanoid" id="A0A2P5D882"/>
<evidence type="ECO:0000313" key="2">
    <source>
        <dbReference type="Proteomes" id="UP000237000"/>
    </source>
</evidence>
<organism evidence="1 2">
    <name type="scientific">Trema orientale</name>
    <name type="common">Charcoal tree</name>
    <name type="synonym">Celtis orientalis</name>
    <dbReference type="NCBI Taxonomy" id="63057"/>
    <lineage>
        <taxon>Eukaryota</taxon>
        <taxon>Viridiplantae</taxon>
        <taxon>Streptophyta</taxon>
        <taxon>Embryophyta</taxon>
        <taxon>Tracheophyta</taxon>
        <taxon>Spermatophyta</taxon>
        <taxon>Magnoliopsida</taxon>
        <taxon>eudicotyledons</taxon>
        <taxon>Gunneridae</taxon>
        <taxon>Pentapetalae</taxon>
        <taxon>rosids</taxon>
        <taxon>fabids</taxon>
        <taxon>Rosales</taxon>
        <taxon>Cannabaceae</taxon>
        <taxon>Trema</taxon>
    </lineage>
</organism>
<evidence type="ECO:0000313" key="1">
    <source>
        <dbReference type="EMBL" id="PON69517.1"/>
    </source>
</evidence>
<dbReference type="EMBL" id="JXTC01000288">
    <property type="protein sequence ID" value="PON69517.1"/>
    <property type="molecule type" value="Genomic_DNA"/>
</dbReference>
<proteinExistence type="predicted"/>
<protein>
    <submittedName>
        <fullName evidence="1">Uncharacterized protein</fullName>
    </submittedName>
</protein>